<proteinExistence type="predicted"/>
<keyword evidence="1" id="KW-0175">Coiled coil</keyword>
<dbReference type="RefSeq" id="WP_096015324.1">
    <property type="nucleotide sequence ID" value="NZ_JAQXQX010000028.1"/>
</dbReference>
<evidence type="ECO:0000256" key="1">
    <source>
        <dbReference type="SAM" id="Coils"/>
    </source>
</evidence>
<dbReference type="EMBL" id="VOAV01000018">
    <property type="protein sequence ID" value="TWO29121.1"/>
    <property type="molecule type" value="Genomic_DNA"/>
</dbReference>
<evidence type="ECO:0000313" key="2">
    <source>
        <dbReference type="EMBL" id="TWO29121.1"/>
    </source>
</evidence>
<evidence type="ECO:0000313" key="3">
    <source>
        <dbReference type="Proteomes" id="UP000321599"/>
    </source>
</evidence>
<comment type="caution">
    <text evidence="2">The sequence shown here is derived from an EMBL/GenBank/DDBJ whole genome shotgun (WGS) entry which is preliminary data.</text>
</comment>
<sequence>MRQDELNKKMAAISKRIKKDKELLLKLKDEEKKIKKLNLAINAFTSAIEKEILKDEHFRNLLLDIFKEKNKTILADKLTQINLEFEEINSNDLNNSDLE</sequence>
<dbReference type="Proteomes" id="UP000321599">
    <property type="component" value="Unassembled WGS sequence"/>
</dbReference>
<name>A0ABY3G9G0_9BACT</name>
<keyword evidence="3" id="KW-1185">Reference proteome</keyword>
<feature type="coiled-coil region" evidence="1">
    <location>
        <begin position="20"/>
        <end position="47"/>
    </location>
</feature>
<accession>A0ABY3G9G0</accession>
<reference evidence="2 3" key="1">
    <citation type="submission" date="2019-07" db="EMBL/GenBank/DDBJ databases">
        <title>Rapid identification of Enteric Bacteria from Whole Genome Sequences (WGS) using Average Nucleotide Identity (ANI).</title>
        <authorList>
            <person name="Lane C."/>
        </authorList>
    </citation>
    <scope>NUCLEOTIDE SEQUENCE [LARGE SCALE GENOMIC DNA]</scope>
    <source>
        <strain evidence="2 3">2013D-9588</strain>
    </source>
</reference>
<organism evidence="2 3">
    <name type="scientific">Campylobacter lanienae</name>
    <dbReference type="NCBI Taxonomy" id="75658"/>
    <lineage>
        <taxon>Bacteria</taxon>
        <taxon>Pseudomonadati</taxon>
        <taxon>Campylobacterota</taxon>
        <taxon>Epsilonproteobacteria</taxon>
        <taxon>Campylobacterales</taxon>
        <taxon>Campylobacteraceae</taxon>
        <taxon>Campylobacter</taxon>
    </lineage>
</organism>
<gene>
    <name evidence="2" type="ORF">XK09_03900</name>
</gene>
<protein>
    <submittedName>
        <fullName evidence="2">Uncharacterized protein</fullName>
    </submittedName>
</protein>